<dbReference type="PRINTS" id="PR00080">
    <property type="entry name" value="SDRFAMILY"/>
</dbReference>
<comment type="similarity">
    <text evidence="1">Belongs to the short-chain dehydrogenases/reductases (SDR) family.</text>
</comment>
<dbReference type="InterPro" id="IPR036291">
    <property type="entry name" value="NAD(P)-bd_dom_sf"/>
</dbReference>
<dbReference type="HOGENOM" id="CLU_010194_1_2_3"/>
<dbReference type="PANTHER" id="PTHR43477:SF1">
    <property type="entry name" value="DIHYDROANTICAPSIN 7-DEHYDROGENASE"/>
    <property type="match status" value="1"/>
</dbReference>
<sequence>MPTTAVITGANGGIGRALCSVFKAAGHRVVALDVQEGECECDHFVPVDLQKLCLEESYRDDFLDRLRAELPPEGLHALINNAAVQRLGATGQITLADWRETLDVNLTAPFLLIQGLLGELERAGGSVVNIASVHAKATKPGFVSYATSKAALVGLTHSLAVDLGARVRVNAVCPAAVATPMLKAGFEGKDQQWRDLARMHPLGRIAEPEEVARAALFLASPQAAFVSGTALDLDGGISHRLHDPV</sequence>
<dbReference type="GO" id="GO:0016616">
    <property type="term" value="F:oxidoreductase activity, acting on the CH-OH group of donors, NAD or NADP as acceptor"/>
    <property type="evidence" value="ECO:0000318"/>
    <property type="project" value="GO_Central"/>
</dbReference>
<reference evidence="3 4" key="1">
    <citation type="journal article" date="2003" name="DNA Res.">
        <title>Complete genome structure of Gloeobacter violaceus PCC 7421, a cyanobacterium that lacks thylakoids.</title>
        <authorList>
            <person name="Nakamura Y."/>
            <person name="Kaneko T."/>
            <person name="Sato S."/>
            <person name="Mimuro M."/>
            <person name="Miyashita H."/>
            <person name="Tsuchiya T."/>
            <person name="Sasamoto S."/>
            <person name="Watanabe A."/>
            <person name="Kawashima K."/>
            <person name="Kishida Y."/>
            <person name="Kiyokawa C."/>
            <person name="Kohara M."/>
            <person name="Matsumoto M."/>
            <person name="Matsuno A."/>
            <person name="Nakazaki N."/>
            <person name="Shimpo S."/>
            <person name="Takeuchi C."/>
            <person name="Yamada M."/>
            <person name="Tabata S."/>
        </authorList>
    </citation>
    <scope>NUCLEOTIDE SEQUENCE [LARGE SCALE GENOMIC DNA]</scope>
    <source>
        <strain evidence="4">ATCC 29082 / PCC 7421</strain>
    </source>
</reference>
<dbReference type="AlphaFoldDB" id="Q7NEV1"/>
<keyword evidence="2" id="KW-0560">Oxidoreductase</keyword>
<organism evidence="3 4">
    <name type="scientific">Gloeobacter violaceus (strain ATCC 29082 / PCC 7421)</name>
    <dbReference type="NCBI Taxonomy" id="251221"/>
    <lineage>
        <taxon>Bacteria</taxon>
        <taxon>Bacillati</taxon>
        <taxon>Cyanobacteriota</taxon>
        <taxon>Cyanophyceae</taxon>
        <taxon>Gloeobacterales</taxon>
        <taxon>Gloeobacteraceae</taxon>
        <taxon>Gloeobacter</taxon>
    </lineage>
</organism>
<dbReference type="OrthoDB" id="20590at2"/>
<evidence type="ECO:0000313" key="3">
    <source>
        <dbReference type="EMBL" id="BAC91718.1"/>
    </source>
</evidence>
<dbReference type="RefSeq" id="WP_011143766.1">
    <property type="nucleotide sequence ID" value="NC_005125.1"/>
</dbReference>
<dbReference type="Proteomes" id="UP000000557">
    <property type="component" value="Chromosome"/>
</dbReference>
<gene>
    <name evidence="3" type="ordered locus">glr3777</name>
</gene>
<dbReference type="EMBL" id="BA000045">
    <property type="protein sequence ID" value="BAC91718.1"/>
    <property type="molecule type" value="Genomic_DNA"/>
</dbReference>
<dbReference type="PRINTS" id="PR00081">
    <property type="entry name" value="GDHRDH"/>
</dbReference>
<evidence type="ECO:0000256" key="2">
    <source>
        <dbReference type="ARBA" id="ARBA00023002"/>
    </source>
</evidence>
<keyword evidence="4" id="KW-1185">Reference proteome</keyword>
<dbReference type="CDD" id="cd05233">
    <property type="entry name" value="SDR_c"/>
    <property type="match status" value="1"/>
</dbReference>
<reference evidence="3 4" key="2">
    <citation type="journal article" date="2003" name="DNA Res.">
        <title>Complete genome structure of Gloeobacter violaceus PCC 7421, a cyanobacterium that lacks thylakoids (supplement).</title>
        <authorList>
            <person name="Nakamura Y."/>
            <person name="Kaneko T."/>
            <person name="Sato S."/>
            <person name="Mimuro M."/>
            <person name="Miyashita H."/>
            <person name="Tsuchiya T."/>
            <person name="Sasamoto S."/>
            <person name="Watanabe A."/>
            <person name="Kawashima K."/>
            <person name="Kishida Y."/>
            <person name="Kiyokawa C."/>
            <person name="Kohara M."/>
            <person name="Matsumoto M."/>
            <person name="Matsuno A."/>
            <person name="Nakazaki N."/>
            <person name="Shimpo S."/>
            <person name="Takeuchi C."/>
            <person name="Yamada M."/>
            <person name="Tabata S."/>
        </authorList>
    </citation>
    <scope>NUCLEOTIDE SEQUENCE [LARGE SCALE GENOMIC DNA]</scope>
    <source>
        <strain evidence="4">ATCC 29082 / PCC 7421</strain>
    </source>
</reference>
<evidence type="ECO:0000256" key="1">
    <source>
        <dbReference type="ARBA" id="ARBA00006484"/>
    </source>
</evidence>
<dbReference type="PANTHER" id="PTHR43477">
    <property type="entry name" value="DIHYDROANTICAPSIN 7-DEHYDROGENASE"/>
    <property type="match status" value="1"/>
</dbReference>
<evidence type="ECO:0000313" key="4">
    <source>
        <dbReference type="Proteomes" id="UP000000557"/>
    </source>
</evidence>
<name>Q7NEV1_GLOVI</name>
<dbReference type="PhylomeDB" id="Q7NEV1"/>
<dbReference type="SUPFAM" id="SSF51735">
    <property type="entry name" value="NAD(P)-binding Rossmann-fold domains"/>
    <property type="match status" value="1"/>
</dbReference>
<dbReference type="InterPro" id="IPR002347">
    <property type="entry name" value="SDR_fam"/>
</dbReference>
<dbReference type="FunFam" id="3.40.50.720:FF:000084">
    <property type="entry name" value="Short-chain dehydrogenase reductase"/>
    <property type="match status" value="1"/>
</dbReference>
<dbReference type="PROSITE" id="PS00061">
    <property type="entry name" value="ADH_SHORT"/>
    <property type="match status" value="1"/>
</dbReference>
<dbReference type="eggNOG" id="COG1028">
    <property type="taxonomic scope" value="Bacteria"/>
</dbReference>
<dbReference type="Pfam" id="PF13561">
    <property type="entry name" value="adh_short_C2"/>
    <property type="match status" value="1"/>
</dbReference>
<dbReference type="EnsemblBacteria" id="BAC91718">
    <property type="protein sequence ID" value="BAC91718"/>
    <property type="gene ID" value="BAC91718"/>
</dbReference>
<dbReference type="InterPro" id="IPR051122">
    <property type="entry name" value="SDR_DHRS6-like"/>
</dbReference>
<protein>
    <submittedName>
        <fullName evidence="3">Glr3777 protein</fullName>
    </submittedName>
</protein>
<dbReference type="KEGG" id="gvi:glr3777"/>
<dbReference type="Gene3D" id="3.40.50.720">
    <property type="entry name" value="NAD(P)-binding Rossmann-like Domain"/>
    <property type="match status" value="1"/>
</dbReference>
<accession>Q7NEV1</accession>
<proteinExistence type="inferred from homology"/>
<dbReference type="InParanoid" id="Q7NEV1"/>
<dbReference type="STRING" id="251221.gene:10761294"/>
<dbReference type="InterPro" id="IPR020904">
    <property type="entry name" value="Sc_DH/Rdtase_CS"/>
</dbReference>